<evidence type="ECO:0000313" key="2">
    <source>
        <dbReference type="EMBL" id="CAL5229405.1"/>
    </source>
</evidence>
<proteinExistence type="predicted"/>
<feature type="compositionally biased region" description="Basic and acidic residues" evidence="1">
    <location>
        <begin position="203"/>
        <end position="216"/>
    </location>
</feature>
<accession>A0ABP1GDM8</accession>
<feature type="compositionally biased region" description="Low complexity" evidence="1">
    <location>
        <begin position="541"/>
        <end position="553"/>
    </location>
</feature>
<gene>
    <name evidence="2" type="primary">g12724</name>
    <name evidence="2" type="ORF">VP750_LOCUS11311</name>
</gene>
<feature type="region of interest" description="Disordered" evidence="1">
    <location>
        <begin position="508"/>
        <end position="592"/>
    </location>
</feature>
<reference evidence="2 3" key="1">
    <citation type="submission" date="2024-06" db="EMBL/GenBank/DDBJ databases">
        <authorList>
            <person name="Kraege A."/>
            <person name="Thomma B."/>
        </authorList>
    </citation>
    <scope>NUCLEOTIDE SEQUENCE [LARGE SCALE GENOMIC DNA]</scope>
</reference>
<keyword evidence="3" id="KW-1185">Reference proteome</keyword>
<evidence type="ECO:0000313" key="3">
    <source>
        <dbReference type="Proteomes" id="UP001497392"/>
    </source>
</evidence>
<sequence length="902" mass="94329">MSATEALDAYLERQQSSKKASSSARAAGKQQEPSRAATTPPARLSRASEGASKSKSMAKGPPSKAGAPRAEDRAREGAIKAVWPPSPLNEKDDRPLLAKAHPATARTAQRKPSETASKDQVGALSKLKRLSSSRLRNASGASPRAQPGSEDAQPDHFAAALEKLRRDRQAVKQNPQQQGSRHNASTTAAGEGSQESPGQQRRARWDPMADTEDRLALQRLTQKAAALSAHPSPSKGQRRGDDSQQHAEGAVSFSSQLRLALTAAPARSEGPRSKAEDSAQAQQAKENAEVLNEVLSELRAAEERFNEQQGTSTGPTSLTQAAHHEASALGAVTAWYRDVQRKHAAAGLGDDPIIASILPGSSKKLGQRDAPPDSDAQAEQPEGSEAGPLLQALMASLPKVPDMPKKAPAKLPVIHSVSASPQQQSQVDTSPADFVAKFSSLAEDMPRLQRDAYLQGNGQEVGEAPAMPAHNTPAGPAPVAASALMPQAPQHIPSSVGRDLKFLQQRWQGFHEPPPPKPAVNSSVPSRETLPHSMTGAAAPHQHSMGQQQHSSSLPLRASHALPGVPAHSHMDVSPSAPAAGDSGAEPGLQGRPISAETRTALMLSPLSAFSPVIGTPVECYAYSAPPAADVMPGPFQERGSRSGFSYQAACSPGAHMLGRNTSDMPQAPLSHSSIRRLWGHSERKDGSQEPWAAGPGGLGTAWAAHDRVASAMLDSQPRCSPVHWSEVDVPRHSLASDLMAFSSGPSDCPTEGSGSLLRGPEFDRSPSHASLLQHSGSSMSVSSSSSHGPSSMFFGRRPGSAGSMDRASNASHRAGALDALLADALSQDDDKMLHVLPAGLGALAHELSEGLTEAAGLEPGLAISRPGSSRASLVAHYMQRGRAASRAASSGTRQSLAPAAY</sequence>
<organism evidence="2 3">
    <name type="scientific">Coccomyxa viridis</name>
    <dbReference type="NCBI Taxonomy" id="1274662"/>
    <lineage>
        <taxon>Eukaryota</taxon>
        <taxon>Viridiplantae</taxon>
        <taxon>Chlorophyta</taxon>
        <taxon>core chlorophytes</taxon>
        <taxon>Trebouxiophyceae</taxon>
        <taxon>Trebouxiophyceae incertae sedis</taxon>
        <taxon>Coccomyxaceae</taxon>
        <taxon>Coccomyxa</taxon>
    </lineage>
</organism>
<feature type="region of interest" description="Disordered" evidence="1">
    <location>
        <begin position="741"/>
        <end position="810"/>
    </location>
</feature>
<name>A0ABP1GDM8_9CHLO</name>
<dbReference type="EMBL" id="CAXHTA020000020">
    <property type="protein sequence ID" value="CAL5229405.1"/>
    <property type="molecule type" value="Genomic_DNA"/>
</dbReference>
<comment type="caution">
    <text evidence="2">The sequence shown here is derived from an EMBL/GenBank/DDBJ whole genome shotgun (WGS) entry which is preliminary data.</text>
</comment>
<feature type="compositionally biased region" description="Low complexity" evidence="1">
    <location>
        <begin position="771"/>
        <end position="793"/>
    </location>
</feature>
<dbReference type="Proteomes" id="UP001497392">
    <property type="component" value="Unassembled WGS sequence"/>
</dbReference>
<evidence type="ECO:0000256" key="1">
    <source>
        <dbReference type="SAM" id="MobiDB-lite"/>
    </source>
</evidence>
<feature type="compositionally biased region" description="Low complexity" evidence="1">
    <location>
        <begin position="13"/>
        <end position="31"/>
    </location>
</feature>
<feature type="region of interest" description="Disordered" evidence="1">
    <location>
        <begin position="347"/>
        <end position="395"/>
    </location>
</feature>
<protein>
    <submittedName>
        <fullName evidence="2">G12724 protein</fullName>
    </submittedName>
</protein>
<feature type="region of interest" description="Disordered" evidence="1">
    <location>
        <begin position="1"/>
        <end position="324"/>
    </location>
</feature>
<feature type="compositionally biased region" description="Basic and acidic residues" evidence="1">
    <location>
        <begin position="69"/>
        <end position="78"/>
    </location>
</feature>
<feature type="compositionally biased region" description="Polar residues" evidence="1">
    <location>
        <begin position="171"/>
        <end position="199"/>
    </location>
</feature>
<feature type="compositionally biased region" description="Polar residues" evidence="1">
    <location>
        <begin position="307"/>
        <end position="320"/>
    </location>
</feature>
<feature type="compositionally biased region" description="Low complexity" evidence="1">
    <location>
        <begin position="574"/>
        <end position="588"/>
    </location>
</feature>